<gene>
    <name evidence="1" type="ORF">EPI10_015766</name>
</gene>
<accession>A0A5B6VLS4</accession>
<sequence>MGRHTCVCLGHVRDTRSTHMVMDPERDVANDVESNALAPTEGMVCNENENRPTTMSQRRGGEAREAFLHMMNTWIRKHGAEEFRARKDDDPKKAEF</sequence>
<dbReference type="AlphaFoldDB" id="A0A5B6VLS4"/>
<organism evidence="1 2">
    <name type="scientific">Gossypium australe</name>
    <dbReference type="NCBI Taxonomy" id="47621"/>
    <lineage>
        <taxon>Eukaryota</taxon>
        <taxon>Viridiplantae</taxon>
        <taxon>Streptophyta</taxon>
        <taxon>Embryophyta</taxon>
        <taxon>Tracheophyta</taxon>
        <taxon>Spermatophyta</taxon>
        <taxon>Magnoliopsida</taxon>
        <taxon>eudicotyledons</taxon>
        <taxon>Gunneridae</taxon>
        <taxon>Pentapetalae</taxon>
        <taxon>rosids</taxon>
        <taxon>malvids</taxon>
        <taxon>Malvales</taxon>
        <taxon>Malvaceae</taxon>
        <taxon>Malvoideae</taxon>
        <taxon>Gossypium</taxon>
    </lineage>
</organism>
<name>A0A5B6VLS4_9ROSI</name>
<evidence type="ECO:0000313" key="2">
    <source>
        <dbReference type="Proteomes" id="UP000325315"/>
    </source>
</evidence>
<protein>
    <submittedName>
        <fullName evidence="1">Chaperone surA</fullName>
    </submittedName>
</protein>
<dbReference type="EMBL" id="SMMG02000006">
    <property type="protein sequence ID" value="KAA3470025.1"/>
    <property type="molecule type" value="Genomic_DNA"/>
</dbReference>
<dbReference type="Proteomes" id="UP000325315">
    <property type="component" value="Unassembled WGS sequence"/>
</dbReference>
<proteinExistence type="predicted"/>
<keyword evidence="2" id="KW-1185">Reference proteome</keyword>
<comment type="caution">
    <text evidence="1">The sequence shown here is derived from an EMBL/GenBank/DDBJ whole genome shotgun (WGS) entry which is preliminary data.</text>
</comment>
<reference evidence="1" key="1">
    <citation type="submission" date="2019-08" db="EMBL/GenBank/DDBJ databases">
        <authorList>
            <person name="Liu F."/>
        </authorList>
    </citation>
    <scope>NUCLEOTIDE SEQUENCE [LARGE SCALE GENOMIC DNA]</scope>
    <source>
        <strain evidence="1">PA1801</strain>
        <tissue evidence="1">Leaf</tissue>
    </source>
</reference>
<evidence type="ECO:0000313" key="1">
    <source>
        <dbReference type="EMBL" id="KAA3470025.1"/>
    </source>
</evidence>